<organism evidence="2 3">
    <name type="scientific">Cuscuta australis</name>
    <dbReference type="NCBI Taxonomy" id="267555"/>
    <lineage>
        <taxon>Eukaryota</taxon>
        <taxon>Viridiplantae</taxon>
        <taxon>Streptophyta</taxon>
        <taxon>Embryophyta</taxon>
        <taxon>Tracheophyta</taxon>
        <taxon>Spermatophyta</taxon>
        <taxon>Magnoliopsida</taxon>
        <taxon>eudicotyledons</taxon>
        <taxon>Gunneridae</taxon>
        <taxon>Pentapetalae</taxon>
        <taxon>asterids</taxon>
        <taxon>lamiids</taxon>
        <taxon>Solanales</taxon>
        <taxon>Convolvulaceae</taxon>
        <taxon>Cuscuteae</taxon>
        <taxon>Cuscuta</taxon>
        <taxon>Cuscuta subgen. Grammica</taxon>
        <taxon>Cuscuta sect. Cleistogrammica</taxon>
    </lineage>
</organism>
<keyword evidence="3" id="KW-1185">Reference proteome</keyword>
<evidence type="ECO:0000256" key="1">
    <source>
        <dbReference type="SAM" id="MobiDB-lite"/>
    </source>
</evidence>
<name>A0A328DK39_9ASTE</name>
<gene>
    <name evidence="2" type="ORF">DM860_006068</name>
</gene>
<protein>
    <submittedName>
        <fullName evidence="2">Uncharacterized protein</fullName>
    </submittedName>
</protein>
<dbReference type="EMBL" id="NQVE01000125">
    <property type="protein sequence ID" value="RAL45914.1"/>
    <property type="molecule type" value="Genomic_DNA"/>
</dbReference>
<evidence type="ECO:0000313" key="3">
    <source>
        <dbReference type="Proteomes" id="UP000249390"/>
    </source>
</evidence>
<feature type="compositionally biased region" description="Acidic residues" evidence="1">
    <location>
        <begin position="74"/>
        <end position="84"/>
    </location>
</feature>
<sequence length="94" mass="10105">MNGQCTKGEGHCNKKGEIVKIQNQTQLMVGSISLQNGFSNREARGEVVAKDFAGGGVIEPCEGGLVNVEPEGVGTEDEPEDANNDEQKMSQRKR</sequence>
<dbReference type="AlphaFoldDB" id="A0A328DK39"/>
<dbReference type="Proteomes" id="UP000249390">
    <property type="component" value="Unassembled WGS sequence"/>
</dbReference>
<feature type="compositionally biased region" description="Basic and acidic residues" evidence="1">
    <location>
        <begin position="85"/>
        <end position="94"/>
    </location>
</feature>
<feature type="region of interest" description="Disordered" evidence="1">
    <location>
        <begin position="63"/>
        <end position="94"/>
    </location>
</feature>
<reference evidence="2 3" key="1">
    <citation type="submission" date="2018-06" db="EMBL/GenBank/DDBJ databases">
        <title>The Genome of Cuscuta australis (Dodder) Provides Insight into the Evolution of Plant Parasitism.</title>
        <authorList>
            <person name="Liu H."/>
        </authorList>
    </citation>
    <scope>NUCLEOTIDE SEQUENCE [LARGE SCALE GENOMIC DNA]</scope>
    <source>
        <strain evidence="3">cv. Yunnan</strain>
        <tissue evidence="2">Vines</tissue>
    </source>
</reference>
<proteinExistence type="predicted"/>
<evidence type="ECO:0000313" key="2">
    <source>
        <dbReference type="EMBL" id="RAL45914.1"/>
    </source>
</evidence>
<comment type="caution">
    <text evidence="2">The sequence shown here is derived from an EMBL/GenBank/DDBJ whole genome shotgun (WGS) entry which is preliminary data.</text>
</comment>
<accession>A0A328DK39</accession>